<evidence type="ECO:0000313" key="2">
    <source>
        <dbReference type="Proteomes" id="UP000198605"/>
    </source>
</evidence>
<name>A0A1C6VDE2_9ACTN</name>
<organism evidence="1 2">
    <name type="scientific">Micromonospora chersina</name>
    <dbReference type="NCBI Taxonomy" id="47854"/>
    <lineage>
        <taxon>Bacteria</taxon>
        <taxon>Bacillati</taxon>
        <taxon>Actinomycetota</taxon>
        <taxon>Actinomycetes</taxon>
        <taxon>Micromonosporales</taxon>
        <taxon>Micromonosporaceae</taxon>
        <taxon>Micromonospora</taxon>
    </lineage>
</organism>
<dbReference type="EMBL" id="FMIB01000002">
    <property type="protein sequence ID" value="SCL64356.1"/>
    <property type="molecule type" value="Genomic_DNA"/>
</dbReference>
<reference evidence="2" key="1">
    <citation type="submission" date="2016-06" db="EMBL/GenBank/DDBJ databases">
        <authorList>
            <person name="Varghese N."/>
            <person name="Submissions Spin"/>
        </authorList>
    </citation>
    <scope>NUCLEOTIDE SEQUENCE [LARGE SCALE GENOMIC DNA]</scope>
    <source>
        <strain evidence="2">DSM 44151</strain>
    </source>
</reference>
<sequence>MAALFRGHRLTLGTTVRQVSDEAQQTLDDATAVLRSALAGDGAGVVDTFDAVVDRSGLAGAYGVAWCLAATMVGDDAPGGGAVLDFPGIDQADYDTRWVARFVSAYANDDADTGEALFGAAAADGLLPDCLLTLAGSTVATLRSRAG</sequence>
<protein>
    <submittedName>
        <fullName evidence="1">Uncharacterized protein</fullName>
    </submittedName>
</protein>
<keyword evidence="2" id="KW-1185">Reference proteome</keyword>
<proteinExistence type="predicted"/>
<evidence type="ECO:0000313" key="1">
    <source>
        <dbReference type="EMBL" id="SCL64356.1"/>
    </source>
</evidence>
<accession>A0A1C6VDE2</accession>
<dbReference type="AlphaFoldDB" id="A0A1C6VDE2"/>
<dbReference type="Proteomes" id="UP000198605">
    <property type="component" value="Unassembled WGS sequence"/>
</dbReference>
<dbReference type="STRING" id="47854.GA0070603_3772"/>
<gene>
    <name evidence="1" type="ORF">GA0070603_3772</name>
</gene>